<dbReference type="SUPFAM" id="SSF53850">
    <property type="entry name" value="Periplasmic binding protein-like II"/>
    <property type="match status" value="1"/>
</dbReference>
<evidence type="ECO:0000256" key="4">
    <source>
        <dbReference type="ARBA" id="ARBA00023163"/>
    </source>
</evidence>
<keyword evidence="3" id="KW-0238">DNA-binding</keyword>
<dbReference type="Pfam" id="PF00126">
    <property type="entry name" value="HTH_1"/>
    <property type="match status" value="1"/>
</dbReference>
<keyword evidence="2" id="KW-0805">Transcription regulation</keyword>
<dbReference type="Gene3D" id="1.10.10.10">
    <property type="entry name" value="Winged helix-like DNA-binding domain superfamily/Winged helix DNA-binding domain"/>
    <property type="match status" value="1"/>
</dbReference>
<dbReference type="GO" id="GO:0043565">
    <property type="term" value="F:sequence-specific DNA binding"/>
    <property type="evidence" value="ECO:0007669"/>
    <property type="project" value="TreeGrafter"/>
</dbReference>
<evidence type="ECO:0000256" key="1">
    <source>
        <dbReference type="ARBA" id="ARBA00009437"/>
    </source>
</evidence>
<comment type="similarity">
    <text evidence="1">Belongs to the LysR transcriptional regulatory family.</text>
</comment>
<dbReference type="InterPro" id="IPR058163">
    <property type="entry name" value="LysR-type_TF_proteobact-type"/>
</dbReference>
<dbReference type="InterPro" id="IPR000847">
    <property type="entry name" value="LysR_HTH_N"/>
</dbReference>
<evidence type="ECO:0000313" key="7">
    <source>
        <dbReference type="EMBL" id="WGK87444.1"/>
    </source>
</evidence>
<dbReference type="PRINTS" id="PR00039">
    <property type="entry name" value="HTHLYSR"/>
</dbReference>
<dbReference type="InterPro" id="IPR036390">
    <property type="entry name" value="WH_DNA-bd_sf"/>
</dbReference>
<feature type="domain" description="HTH lysR-type" evidence="5">
    <location>
        <begin position="10"/>
        <end position="60"/>
    </location>
</feature>
<evidence type="ECO:0000313" key="9">
    <source>
        <dbReference type="Proteomes" id="UP001241226"/>
    </source>
</evidence>
<dbReference type="EMBL" id="CP118712">
    <property type="protein sequence ID" value="WGK87444.1"/>
    <property type="molecule type" value="Genomic_DNA"/>
</dbReference>
<dbReference type="FunFam" id="1.10.10.10:FF:000001">
    <property type="entry name" value="LysR family transcriptional regulator"/>
    <property type="match status" value="1"/>
</dbReference>
<dbReference type="GO" id="GO:0006351">
    <property type="term" value="P:DNA-templated transcription"/>
    <property type="evidence" value="ECO:0007669"/>
    <property type="project" value="TreeGrafter"/>
</dbReference>
<dbReference type="Pfam" id="PF03466">
    <property type="entry name" value="LysR_substrate"/>
    <property type="match status" value="1"/>
</dbReference>
<dbReference type="InterPro" id="IPR005119">
    <property type="entry name" value="LysR_subst-bd"/>
</dbReference>
<evidence type="ECO:0000259" key="5">
    <source>
        <dbReference type="PROSITE" id="PS50931"/>
    </source>
</evidence>
<dbReference type="PANTHER" id="PTHR30537:SF5">
    <property type="entry name" value="HTH-TYPE TRANSCRIPTIONAL ACTIVATOR TTDR-RELATED"/>
    <property type="match status" value="1"/>
</dbReference>
<evidence type="ECO:0000313" key="8">
    <source>
        <dbReference type="Proteomes" id="UP001140973"/>
    </source>
</evidence>
<gene>
    <name evidence="6" type="ORF">L9W73_17540</name>
    <name evidence="7" type="ORF">PYE67_15125</name>
</gene>
<accession>A0A9X4FKZ7</accession>
<evidence type="ECO:0000256" key="3">
    <source>
        <dbReference type="ARBA" id="ARBA00023125"/>
    </source>
</evidence>
<protein>
    <submittedName>
        <fullName evidence="6">LysR family transcriptional regulator</fullName>
    </submittedName>
</protein>
<dbReference type="PROSITE" id="PS50931">
    <property type="entry name" value="HTH_LYSR"/>
    <property type="match status" value="1"/>
</dbReference>
<dbReference type="AlphaFoldDB" id="A0A9X4FKZ7"/>
<dbReference type="PANTHER" id="PTHR30537">
    <property type="entry name" value="HTH-TYPE TRANSCRIPTIONAL REGULATOR"/>
    <property type="match status" value="1"/>
</dbReference>
<dbReference type="FunFam" id="3.40.190.290:FF:000001">
    <property type="entry name" value="Transcriptional regulator, LysR family"/>
    <property type="match status" value="1"/>
</dbReference>
<dbReference type="InterPro" id="IPR036388">
    <property type="entry name" value="WH-like_DNA-bd_sf"/>
</dbReference>
<dbReference type="GO" id="GO:0003700">
    <property type="term" value="F:DNA-binding transcription factor activity"/>
    <property type="evidence" value="ECO:0007669"/>
    <property type="project" value="InterPro"/>
</dbReference>
<dbReference type="EMBL" id="JAKNAP010000132">
    <property type="protein sequence ID" value="MDE1359079.1"/>
    <property type="molecule type" value="Genomic_DNA"/>
</dbReference>
<reference evidence="6 9" key="1">
    <citation type="submission" date="2022-02" db="EMBL/GenBank/DDBJ databases">
        <title>Emergence and expansion in Europe of a Vibrio aestuarianus clonal complex pathogenic for oysters.</title>
        <authorList>
            <person name="Mesnil A."/>
            <person name="Travers M.-A."/>
        </authorList>
    </citation>
    <scope>NUCLEOTIDE SEQUENCE</scope>
    <source>
        <strain evidence="6">151-ITT-15-cp-1</strain>
        <strain evidence="7 9">U17</strain>
    </source>
</reference>
<keyword evidence="4" id="KW-0804">Transcription</keyword>
<name>A0A9X4FKZ7_9VIBR</name>
<dbReference type="Proteomes" id="UP001140973">
    <property type="component" value="Unassembled WGS sequence"/>
</dbReference>
<proteinExistence type="inferred from homology"/>
<dbReference type="Proteomes" id="UP001241226">
    <property type="component" value="Chromosome 2"/>
</dbReference>
<dbReference type="SUPFAM" id="SSF46785">
    <property type="entry name" value="Winged helix' DNA-binding domain"/>
    <property type="match status" value="1"/>
</dbReference>
<sequence length="306" mass="34258">MKDIFPAIPIFVAVVEAGSFSLAAERLGMTKSAVSKRISSLENNLGTRLFHRSTRKLTLTESGEEFSDYARNSVYIAQQGITAATLNQGNPKGTLKINAPMTFSRLHLAPHLKEFLDLYPDIKVILSMDDQVVDMIAGAYDVGIRIGELKDSSLIARKLAKCNSVVCASPEYLQQAGTPNTPHDLKDHNCIYYSLFQAGVEWTFFKADEKLKVEPTGNFIVNNSDAICEMLLQGLGICQMPTFIVQRYLNTGQLVQVLANYDLPDHSIFAVYPERRHMPEKVKVFIDFIEEKLHSIYWEVDDGKSS</sequence>
<organism evidence="6 8">
    <name type="scientific">Vibrio aestuarianus</name>
    <dbReference type="NCBI Taxonomy" id="28171"/>
    <lineage>
        <taxon>Bacteria</taxon>
        <taxon>Pseudomonadati</taxon>
        <taxon>Pseudomonadota</taxon>
        <taxon>Gammaproteobacteria</taxon>
        <taxon>Vibrionales</taxon>
        <taxon>Vibrionaceae</taxon>
        <taxon>Vibrio</taxon>
    </lineage>
</organism>
<evidence type="ECO:0000313" key="6">
    <source>
        <dbReference type="EMBL" id="MDE1359079.1"/>
    </source>
</evidence>
<dbReference type="Gene3D" id="3.40.190.290">
    <property type="match status" value="1"/>
</dbReference>
<dbReference type="RefSeq" id="WP_171981797.1">
    <property type="nucleotide sequence ID" value="NZ_CALYLG010000236.1"/>
</dbReference>
<evidence type="ECO:0000256" key="2">
    <source>
        <dbReference type="ARBA" id="ARBA00023015"/>
    </source>
</evidence>
<dbReference type="CDD" id="cd08422">
    <property type="entry name" value="PBP2_CrgA_like"/>
    <property type="match status" value="1"/>
</dbReference>